<dbReference type="EMBL" id="PNYB01000004">
    <property type="protein sequence ID" value="PMS26612.1"/>
    <property type="molecule type" value="Genomic_DNA"/>
</dbReference>
<dbReference type="AlphaFoldDB" id="A0A2N7WB30"/>
<comment type="caution">
    <text evidence="1">The sequence shown here is derived from an EMBL/GenBank/DDBJ whole genome shotgun (WGS) entry which is preliminary data.</text>
</comment>
<evidence type="ECO:0000313" key="1">
    <source>
        <dbReference type="EMBL" id="PMS26612.1"/>
    </source>
</evidence>
<proteinExistence type="predicted"/>
<keyword evidence="2" id="KW-1185">Reference proteome</keyword>
<sequence length="100" mass="10586">MGEFVPDYLIREQAAVGAFVMFALVRVLAARIGGGRGWPIAIVEKCVIGMAGLYCAPQLVDLLTHAHVLPAASAEFEGKVLGAAVALFCAPILSRRLGYE</sequence>
<protein>
    <submittedName>
        <fullName evidence="1">Uncharacterized protein</fullName>
    </submittedName>
</protein>
<dbReference type="Proteomes" id="UP000235347">
    <property type="component" value="Unassembled WGS sequence"/>
</dbReference>
<evidence type="ECO:0000313" key="2">
    <source>
        <dbReference type="Proteomes" id="UP000235347"/>
    </source>
</evidence>
<dbReference type="RefSeq" id="WP_102609003.1">
    <property type="nucleotide sequence ID" value="NZ_CADIKD010000011.1"/>
</dbReference>
<organism evidence="1 2">
    <name type="scientific">Trinickia soli</name>
    <dbReference type="NCBI Taxonomy" id="380675"/>
    <lineage>
        <taxon>Bacteria</taxon>
        <taxon>Pseudomonadati</taxon>
        <taxon>Pseudomonadota</taxon>
        <taxon>Betaproteobacteria</taxon>
        <taxon>Burkholderiales</taxon>
        <taxon>Burkholderiaceae</taxon>
        <taxon>Trinickia</taxon>
    </lineage>
</organism>
<accession>A0A2N7WB30</accession>
<gene>
    <name evidence="1" type="ORF">C0Z19_06665</name>
</gene>
<reference evidence="1 2" key="1">
    <citation type="submission" date="2018-01" db="EMBL/GenBank/DDBJ databases">
        <title>Whole genome analyses suggest that Burkholderia sensu lato contains two further novel genera in the rhizoxinica-symbiotica group Mycetohabitans gen. nov., and Trinickia gen. nov.: implications for the evolution of diazotrophy and nodulation in the Burkholderiaceae.</title>
        <authorList>
            <person name="Estrada-de los Santos P."/>
            <person name="Palmer M."/>
            <person name="Chavez-Ramirez B."/>
            <person name="Beukes C."/>
            <person name="Steenkamp E.T."/>
            <person name="Hirsch A.M."/>
            <person name="Manyaka P."/>
            <person name="Maluk M."/>
            <person name="Lafos M."/>
            <person name="Crook M."/>
            <person name="Gross E."/>
            <person name="Simon M.F."/>
            <person name="Bueno dos Reis Junior F."/>
            <person name="Poole P.S."/>
            <person name="Venter S.N."/>
            <person name="James E.K."/>
        </authorList>
    </citation>
    <scope>NUCLEOTIDE SEQUENCE [LARGE SCALE GENOMIC DNA]</scope>
    <source>
        <strain evidence="1 2">GP25-8</strain>
    </source>
</reference>
<name>A0A2N7WB30_9BURK</name>